<gene>
    <name evidence="2" type="ORF">TrCOL_g1357</name>
</gene>
<protein>
    <submittedName>
        <fullName evidence="2">Uncharacterized protein</fullName>
    </submittedName>
</protein>
<name>A0A9W7G6B8_9STRA</name>
<comment type="caution">
    <text evidence="2">The sequence shown here is derived from an EMBL/GenBank/DDBJ whole genome shotgun (WGS) entry which is preliminary data.</text>
</comment>
<evidence type="ECO:0000313" key="3">
    <source>
        <dbReference type="Proteomes" id="UP001165065"/>
    </source>
</evidence>
<dbReference type="Proteomes" id="UP001165065">
    <property type="component" value="Unassembled WGS sequence"/>
</dbReference>
<dbReference type="EMBL" id="BRYA01000038">
    <property type="protein sequence ID" value="GMI34122.1"/>
    <property type="molecule type" value="Genomic_DNA"/>
</dbReference>
<reference evidence="3" key="1">
    <citation type="journal article" date="2023" name="Commun. Biol.">
        <title>Genome analysis of Parmales, the sister group of diatoms, reveals the evolutionary specialization of diatoms from phago-mixotrophs to photoautotrophs.</title>
        <authorList>
            <person name="Ban H."/>
            <person name="Sato S."/>
            <person name="Yoshikawa S."/>
            <person name="Yamada K."/>
            <person name="Nakamura Y."/>
            <person name="Ichinomiya M."/>
            <person name="Sato N."/>
            <person name="Blanc-Mathieu R."/>
            <person name="Endo H."/>
            <person name="Kuwata A."/>
            <person name="Ogata H."/>
        </authorList>
    </citation>
    <scope>NUCLEOTIDE SEQUENCE [LARGE SCALE GENOMIC DNA]</scope>
</reference>
<keyword evidence="3" id="KW-1185">Reference proteome</keyword>
<sequence length="871" mass="97597">MSVAPIAGGLKLDTIFPSSPATPLTQTPDRRLDHITPTTKTPTTIALAEKELELKAQGLCNRVVSVTREPETRTRIAALKHGFVVGKELDQEYGVEGGGKTKKLVFGPNCKYIFVPANWKPKPGVSKAEQVFGALGVGTPNLVFRSLKSRETFPNSVGLRKRNEEDSVFEGLRKRNEEDSEFEVVYEDHLDTDGDGKITVTEDEKSFFKLMMESQLTSLCATLGTACAEVKAYYLMEECRSENEFAVTLLQTLPRDGVAIAFCNMDQGYESYWMSDAIKVALKTNSVSLDEDVQNTVEWPSRLEPSLKHLVIFENSNDQANFLEDVAKDVPVGVLGAAGTKPLKTLVWKSIEQGRPVFILKHTLRNGHLFTSLIEDANARDTSNVAEGNVAEGDKSRMSLQERLFPDNKDPYRLQEYGGAAGNDVFPRNNPSSCESYRFHFPKSFNRDAVMIIDPLKLPPPHKLLQDIANVMSTIYDSKPDGGEEEVEEIVIRNAVEMLSQLQQLEKSESARAWFIKSLILVLGFATTVSACTYQELKDEDPTRTDLSGLKALTIILPVFLGVFLTLGQTWASYKRWSIIMLNRTKVEKEICRYECKVGEYRAMVGEGPVHRHNFTKRITAIWRNIDQNDLVHHAIVGMGFAEENYKRIESGRMSPLKKGILDRVKKDNEKREKDAFLIGLGVSLGLKKENHFGRLLERKIEKERTTSVSSEDYIKARLEKKLTQLSIALPRLSLKLRAFQFLLVTLSASTAIMASYEQQMWIPAVLAGAAMLEGFVEFGQLPLRMEVANLTFTKLKRTQLWWNSLGPVQKKLPAMKTRLVTEVEDAILDEVVAVSNKVINNADDSVNKDTAAIVEQASPKYVPSRSYVSH</sequence>
<evidence type="ECO:0000313" key="2">
    <source>
        <dbReference type="EMBL" id="GMI34122.1"/>
    </source>
</evidence>
<dbReference type="OrthoDB" id="417786at2759"/>
<evidence type="ECO:0000256" key="1">
    <source>
        <dbReference type="SAM" id="MobiDB-lite"/>
    </source>
</evidence>
<feature type="region of interest" description="Disordered" evidence="1">
    <location>
        <begin position="17"/>
        <end position="37"/>
    </location>
</feature>
<accession>A0A9W7G6B8</accession>
<feature type="compositionally biased region" description="Polar residues" evidence="1">
    <location>
        <begin position="17"/>
        <end position="27"/>
    </location>
</feature>
<proteinExistence type="predicted"/>
<dbReference type="AlphaFoldDB" id="A0A9W7G6B8"/>
<organism evidence="2 3">
    <name type="scientific">Triparma columacea</name>
    <dbReference type="NCBI Taxonomy" id="722753"/>
    <lineage>
        <taxon>Eukaryota</taxon>
        <taxon>Sar</taxon>
        <taxon>Stramenopiles</taxon>
        <taxon>Ochrophyta</taxon>
        <taxon>Bolidophyceae</taxon>
        <taxon>Parmales</taxon>
        <taxon>Triparmaceae</taxon>
        <taxon>Triparma</taxon>
    </lineage>
</organism>